<evidence type="ECO:0000313" key="2">
    <source>
        <dbReference type="Proteomes" id="UP000887577"/>
    </source>
</evidence>
<accession>A0A914ZB55</accession>
<dbReference type="GO" id="GO:0004715">
    <property type="term" value="F:non-membrane spanning protein tyrosine kinase activity"/>
    <property type="evidence" value="ECO:0007669"/>
    <property type="project" value="InterPro"/>
</dbReference>
<keyword evidence="1" id="KW-0812">Transmembrane</keyword>
<keyword evidence="1" id="KW-0472">Membrane</keyword>
<keyword evidence="2" id="KW-1185">Reference proteome</keyword>
<dbReference type="InterPro" id="IPR042983">
    <property type="entry name" value="PKDCC"/>
</dbReference>
<proteinExistence type="predicted"/>
<reference evidence="3" key="1">
    <citation type="submission" date="2022-11" db="UniProtKB">
        <authorList>
            <consortium name="WormBaseParasite"/>
        </authorList>
    </citation>
    <scope>IDENTIFICATION</scope>
</reference>
<dbReference type="GO" id="GO:0001501">
    <property type="term" value="P:skeletal system development"/>
    <property type="evidence" value="ECO:0007669"/>
    <property type="project" value="TreeGrafter"/>
</dbReference>
<organism evidence="2 3">
    <name type="scientific">Panagrolaimus superbus</name>
    <dbReference type="NCBI Taxonomy" id="310955"/>
    <lineage>
        <taxon>Eukaryota</taxon>
        <taxon>Metazoa</taxon>
        <taxon>Ecdysozoa</taxon>
        <taxon>Nematoda</taxon>
        <taxon>Chromadorea</taxon>
        <taxon>Rhabditida</taxon>
        <taxon>Tylenchina</taxon>
        <taxon>Panagrolaimomorpha</taxon>
        <taxon>Panagrolaimoidea</taxon>
        <taxon>Panagrolaimidae</taxon>
        <taxon>Panagrolaimus</taxon>
    </lineage>
</organism>
<name>A0A914ZB55_9BILA</name>
<dbReference type="GO" id="GO:0005576">
    <property type="term" value="C:extracellular region"/>
    <property type="evidence" value="ECO:0007669"/>
    <property type="project" value="TreeGrafter"/>
</dbReference>
<dbReference type="Proteomes" id="UP000887577">
    <property type="component" value="Unplaced"/>
</dbReference>
<dbReference type="PANTHER" id="PTHR46448">
    <property type="entry name" value="PROTEIN KINASE DOMAIN-CONTAINING PROTEIN"/>
    <property type="match status" value="1"/>
</dbReference>
<feature type="transmembrane region" description="Helical" evidence="1">
    <location>
        <begin position="6"/>
        <end position="27"/>
    </location>
</feature>
<keyword evidence="1" id="KW-1133">Transmembrane helix</keyword>
<dbReference type="WBParaSite" id="PSU_v2.g9544.t1">
    <property type="protein sequence ID" value="PSU_v2.g9544.t1"/>
    <property type="gene ID" value="PSU_v2.g9544"/>
</dbReference>
<dbReference type="AlphaFoldDB" id="A0A914ZB55"/>
<dbReference type="PANTHER" id="PTHR46448:SF1">
    <property type="entry name" value="PROTEIN KINASE DOMAIN-CONTAINING PROTEIN"/>
    <property type="match status" value="1"/>
</dbReference>
<evidence type="ECO:0000256" key="1">
    <source>
        <dbReference type="SAM" id="Phobius"/>
    </source>
</evidence>
<protein>
    <submittedName>
        <fullName evidence="3">Uncharacterized protein</fullName>
    </submittedName>
</protein>
<sequence>MGSGGGGFLLPGILLTVTTLILFKSILDIFDGSYYSNLFGPKRLQLSPLIPALIQSGTEWRFENTSNKIGNCSYFSESTKNLLEINRGYNKVVFRKNDKVVIKKIAFNGPAFMDCMDIADGDLNKEYQCVETAAKSFITEIGFLIKLQNDPNVPKLFAYCIPSDFIAHAELLASATVSGKPLDIIHLATSDWSERVRILDEIIRFLTRSRPLLFRDFRRQQFVLIKNQPSMVDFDDVISTNNLTDHEPIVQKLYISFIDQILFATSPLKAQKPLAAMKEAYSNSTLTFENLSKITKKLRSL</sequence>
<evidence type="ECO:0000313" key="3">
    <source>
        <dbReference type="WBParaSite" id="PSU_v2.g9544.t1"/>
    </source>
</evidence>